<dbReference type="NCBIfam" id="TIGR01733">
    <property type="entry name" value="AA-adenyl-dom"/>
    <property type="match status" value="1"/>
</dbReference>
<feature type="domain" description="Carrier" evidence="3">
    <location>
        <begin position="512"/>
        <end position="586"/>
    </location>
</feature>
<comment type="caution">
    <text evidence="4">The sequence shown here is derived from an EMBL/GenBank/DDBJ whole genome shotgun (WGS) entry which is preliminary data.</text>
</comment>
<dbReference type="FunFam" id="3.40.50.12780:FF:000012">
    <property type="entry name" value="Non-ribosomal peptide synthetase"/>
    <property type="match status" value="1"/>
</dbReference>
<dbReference type="SUPFAM" id="SSF56801">
    <property type="entry name" value="Acetyl-CoA synthetase-like"/>
    <property type="match status" value="1"/>
</dbReference>
<dbReference type="PANTHER" id="PTHR45527">
    <property type="entry name" value="NONRIBOSOMAL PEPTIDE SYNTHETASE"/>
    <property type="match status" value="1"/>
</dbReference>
<keyword evidence="1" id="KW-0596">Phosphopantetheine</keyword>
<dbReference type="GO" id="GO:0031177">
    <property type="term" value="F:phosphopantetheine binding"/>
    <property type="evidence" value="ECO:0007669"/>
    <property type="project" value="TreeGrafter"/>
</dbReference>
<dbReference type="PROSITE" id="PS50075">
    <property type="entry name" value="CARRIER"/>
    <property type="match status" value="1"/>
</dbReference>
<dbReference type="SUPFAM" id="SSF47336">
    <property type="entry name" value="ACP-like"/>
    <property type="match status" value="1"/>
</dbReference>
<dbReference type="InterPro" id="IPR036736">
    <property type="entry name" value="ACP-like_sf"/>
</dbReference>
<dbReference type="GO" id="GO:0043041">
    <property type="term" value="P:amino acid activation for nonribosomal peptide biosynthetic process"/>
    <property type="evidence" value="ECO:0007669"/>
    <property type="project" value="TreeGrafter"/>
</dbReference>
<dbReference type="EMBL" id="VOBR01000039">
    <property type="protein sequence ID" value="TWP45715.1"/>
    <property type="molecule type" value="Genomic_DNA"/>
</dbReference>
<dbReference type="InterPro" id="IPR000873">
    <property type="entry name" value="AMP-dep_synth/lig_dom"/>
</dbReference>
<evidence type="ECO:0000313" key="5">
    <source>
        <dbReference type="Proteomes" id="UP000316639"/>
    </source>
</evidence>
<dbReference type="PROSITE" id="PS00455">
    <property type="entry name" value="AMP_BINDING"/>
    <property type="match status" value="1"/>
</dbReference>
<dbReference type="GO" id="GO:0005737">
    <property type="term" value="C:cytoplasm"/>
    <property type="evidence" value="ECO:0007669"/>
    <property type="project" value="TreeGrafter"/>
</dbReference>
<evidence type="ECO:0000259" key="3">
    <source>
        <dbReference type="PROSITE" id="PS50075"/>
    </source>
</evidence>
<dbReference type="Gene3D" id="3.40.50.12780">
    <property type="entry name" value="N-terminal domain of ligase-like"/>
    <property type="match status" value="1"/>
</dbReference>
<keyword evidence="2" id="KW-0597">Phosphoprotein</keyword>
<dbReference type="InterPro" id="IPR009081">
    <property type="entry name" value="PP-bd_ACP"/>
</dbReference>
<dbReference type="PROSITE" id="PS00012">
    <property type="entry name" value="PHOSPHOPANTETHEINE"/>
    <property type="match status" value="1"/>
</dbReference>
<name>A0A563EGS7_9PSEU</name>
<dbReference type="Pfam" id="PF00501">
    <property type="entry name" value="AMP-binding"/>
    <property type="match status" value="1"/>
</dbReference>
<dbReference type="InterPro" id="IPR006162">
    <property type="entry name" value="Ppantetheine_attach_site"/>
</dbReference>
<dbReference type="Pfam" id="PF00550">
    <property type="entry name" value="PP-binding"/>
    <property type="match status" value="1"/>
</dbReference>
<dbReference type="InterPro" id="IPR020845">
    <property type="entry name" value="AMP-binding_CS"/>
</dbReference>
<evidence type="ECO:0000256" key="1">
    <source>
        <dbReference type="ARBA" id="ARBA00022450"/>
    </source>
</evidence>
<dbReference type="Proteomes" id="UP000316639">
    <property type="component" value="Unassembled WGS sequence"/>
</dbReference>
<dbReference type="PANTHER" id="PTHR45527:SF1">
    <property type="entry name" value="FATTY ACID SYNTHASE"/>
    <property type="match status" value="1"/>
</dbReference>
<dbReference type="InterPro" id="IPR010071">
    <property type="entry name" value="AA_adenyl_dom"/>
</dbReference>
<protein>
    <submittedName>
        <fullName evidence="4">Amino acid adenylation domain-containing protein</fullName>
    </submittedName>
</protein>
<dbReference type="Pfam" id="PF13193">
    <property type="entry name" value="AMP-binding_C"/>
    <property type="match status" value="1"/>
</dbReference>
<dbReference type="Gene3D" id="1.10.1200.10">
    <property type="entry name" value="ACP-like"/>
    <property type="match status" value="1"/>
</dbReference>
<proteinExistence type="predicted"/>
<dbReference type="CDD" id="cd17652">
    <property type="entry name" value="A_NRPS_CmdD_like"/>
    <property type="match status" value="1"/>
</dbReference>
<evidence type="ECO:0000313" key="4">
    <source>
        <dbReference type="EMBL" id="TWP45715.1"/>
    </source>
</evidence>
<gene>
    <name evidence="4" type="ORF">FKR81_38445</name>
</gene>
<sequence length="587" mass="61369">MAHDINLQQRELPKDAHSTVTLAGLFERQARDRLANTALVSGDVTLSYDEVNRRANRLAGLLADLGAGPEKLVALALPRSVDMIIAMLAVTKAGAAFLPIDPGYPADRIEYMIRDAGPALLCTTKAAVLPEGPQRVLLDHTDVTIALRGRSDANPAGAPVAPAGLAYVIYTSGSTGKPKGVAVTHAGLAGLAAANSERMAVDADSRVLQFSSPSFDAIVFELLATFAAGAALVIPPAGTLAGDVLAQVVTEQRVTHAVLPPVAAGSVAAEAVPGLRSLLVAGEVCSGDLVARWAPGRRMINAYGPTEVTVCATMSEPLSGSAAPPIGQAIPGAAIYVVDRALRPLPPGAPGELYVSGDLLARGYLQRPALTAERFVANPFAADGSRMYRTGDLVSWQPDRSLVFHGRVDDQVKLRGFRIELGEVESVLAGHPSVGQVVAVVREDQIVAYVIPAGDAKPAPAELREHAGRFLLEHMVPTAYVTLDAFPLLPNGKLDRRALPAPEVTSSANGIAPRTPAEQALSAIFIEILPVSEVDTASNFFELGGNSLLAITVIQKAREAGLAITPREMIQNPTIEALAAVARSISQ</sequence>
<dbReference type="FunFam" id="3.40.50.980:FF:000001">
    <property type="entry name" value="Non-ribosomal peptide synthetase"/>
    <property type="match status" value="1"/>
</dbReference>
<evidence type="ECO:0000256" key="2">
    <source>
        <dbReference type="ARBA" id="ARBA00022553"/>
    </source>
</evidence>
<dbReference type="GO" id="GO:0044550">
    <property type="term" value="P:secondary metabolite biosynthetic process"/>
    <property type="evidence" value="ECO:0007669"/>
    <property type="project" value="TreeGrafter"/>
</dbReference>
<reference evidence="4 5" key="1">
    <citation type="submission" date="2019-07" db="EMBL/GenBank/DDBJ databases">
        <title>Lentzea xizangensis sp. nov., isolated from Qinghai-Tibetan Plateau Soils.</title>
        <authorList>
            <person name="Huang J."/>
        </authorList>
    </citation>
    <scope>NUCLEOTIDE SEQUENCE [LARGE SCALE GENOMIC DNA]</scope>
    <source>
        <strain evidence="4 5">FXJ1.1311</strain>
    </source>
</reference>
<dbReference type="Gene3D" id="3.30.300.30">
    <property type="match status" value="1"/>
</dbReference>
<dbReference type="AlphaFoldDB" id="A0A563EGS7"/>
<keyword evidence="5" id="KW-1185">Reference proteome</keyword>
<organism evidence="4 5">
    <name type="scientific">Lentzea tibetensis</name>
    <dbReference type="NCBI Taxonomy" id="2591470"/>
    <lineage>
        <taxon>Bacteria</taxon>
        <taxon>Bacillati</taxon>
        <taxon>Actinomycetota</taxon>
        <taxon>Actinomycetes</taxon>
        <taxon>Pseudonocardiales</taxon>
        <taxon>Pseudonocardiaceae</taxon>
        <taxon>Lentzea</taxon>
    </lineage>
</organism>
<accession>A0A563EGS7</accession>
<dbReference type="InterPro" id="IPR042099">
    <property type="entry name" value="ANL_N_sf"/>
</dbReference>
<dbReference type="InterPro" id="IPR045851">
    <property type="entry name" value="AMP-bd_C_sf"/>
</dbReference>
<dbReference type="OrthoDB" id="3243414at2"/>
<dbReference type="InterPro" id="IPR025110">
    <property type="entry name" value="AMP-bd_C"/>
</dbReference>